<evidence type="ECO:0000313" key="2">
    <source>
        <dbReference type="Proteomes" id="UP000535890"/>
    </source>
</evidence>
<comment type="caution">
    <text evidence="1">The sequence shown here is derived from an EMBL/GenBank/DDBJ whole genome shotgun (WGS) entry which is preliminary data.</text>
</comment>
<dbReference type="AlphaFoldDB" id="A0A7Y9DSN7"/>
<reference evidence="1 2" key="1">
    <citation type="submission" date="2020-07" db="EMBL/GenBank/DDBJ databases">
        <title>Sequencing the genomes of 1000 actinobacteria strains.</title>
        <authorList>
            <person name="Klenk H.-P."/>
        </authorList>
    </citation>
    <scope>NUCLEOTIDE SEQUENCE [LARGE SCALE GENOMIC DNA]</scope>
    <source>
        <strain evidence="1 2">DSM 45772</strain>
    </source>
</reference>
<proteinExistence type="predicted"/>
<dbReference type="EMBL" id="JACCBN010000001">
    <property type="protein sequence ID" value="NYD34775.1"/>
    <property type="molecule type" value="Genomic_DNA"/>
</dbReference>
<evidence type="ECO:0000313" key="1">
    <source>
        <dbReference type="EMBL" id="NYD34775.1"/>
    </source>
</evidence>
<protein>
    <submittedName>
        <fullName evidence="1">AcrR family transcriptional regulator</fullName>
    </submittedName>
</protein>
<organism evidence="1 2">
    <name type="scientific">Actinomycetospora corticicola</name>
    <dbReference type="NCBI Taxonomy" id="663602"/>
    <lineage>
        <taxon>Bacteria</taxon>
        <taxon>Bacillati</taxon>
        <taxon>Actinomycetota</taxon>
        <taxon>Actinomycetes</taxon>
        <taxon>Pseudonocardiales</taxon>
        <taxon>Pseudonocardiaceae</taxon>
        <taxon>Actinomycetospora</taxon>
    </lineage>
</organism>
<gene>
    <name evidence="1" type="ORF">BJ983_000877</name>
</gene>
<dbReference type="Gene3D" id="1.10.357.10">
    <property type="entry name" value="Tetracycline Repressor, domain 2"/>
    <property type="match status" value="1"/>
</dbReference>
<dbReference type="SUPFAM" id="SSF46689">
    <property type="entry name" value="Homeodomain-like"/>
    <property type="match status" value="1"/>
</dbReference>
<dbReference type="Proteomes" id="UP000535890">
    <property type="component" value="Unassembled WGS sequence"/>
</dbReference>
<name>A0A7Y9DSN7_9PSEU</name>
<sequence length="195" mass="21345">MGTATRDAFFEAALGLLAAGHDDGSARDITSRAGLKLAPLCRAVGVTTGSFYHHFDGWDGFVVALLEHWETTETARLVEAASREADAGERLALLTHLALTFPHEAEAAIRAWAHVDGRVARVQRRVDDARRQVVAACVRELRPDDGDEIADLAVDALIGFQSRLCPMDIEVLRRRFALVLRLSELPTPDGLVPQR</sequence>
<dbReference type="InterPro" id="IPR009057">
    <property type="entry name" value="Homeodomain-like_sf"/>
</dbReference>
<dbReference type="RefSeq" id="WP_179792693.1">
    <property type="nucleotide sequence ID" value="NZ_BAABHP010000003.1"/>
</dbReference>
<accession>A0A7Y9DSN7</accession>
<keyword evidence="2" id="KW-1185">Reference proteome</keyword>